<dbReference type="PANTHER" id="PTHR21063">
    <property type="entry name" value="LFA-3"/>
    <property type="match status" value="1"/>
</dbReference>
<proteinExistence type="predicted"/>
<feature type="domain" description="Immunoglobulin" evidence="1">
    <location>
        <begin position="33"/>
        <end position="134"/>
    </location>
</feature>
<evidence type="ECO:0000313" key="2">
    <source>
        <dbReference type="Ensembl" id="ENSCCRP00020101350.1"/>
    </source>
</evidence>
<dbReference type="PANTHER" id="PTHR21063:SF4">
    <property type="entry name" value="CD48 ANTIGEN-RELATED"/>
    <property type="match status" value="1"/>
</dbReference>
<protein>
    <recommendedName>
        <fullName evidence="1">Immunoglobulin domain-containing protein</fullName>
    </recommendedName>
</protein>
<dbReference type="AlphaFoldDB" id="A0A8C2K1T8"/>
<name>A0A8C2K1T8_CYPCA</name>
<dbReference type="Proteomes" id="UP000694701">
    <property type="component" value="Unplaced"/>
</dbReference>
<dbReference type="Gene3D" id="2.60.40.10">
    <property type="entry name" value="Immunoglobulins"/>
    <property type="match status" value="3"/>
</dbReference>
<dbReference type="InterPro" id="IPR036179">
    <property type="entry name" value="Ig-like_dom_sf"/>
</dbReference>
<accession>A0A8C2K1T8</accession>
<dbReference type="InterPro" id="IPR013783">
    <property type="entry name" value="Ig-like_fold"/>
</dbReference>
<dbReference type="Pfam" id="PF07686">
    <property type="entry name" value="V-set"/>
    <property type="match status" value="1"/>
</dbReference>
<reference evidence="2" key="1">
    <citation type="submission" date="2025-08" db="UniProtKB">
        <authorList>
            <consortium name="Ensembl"/>
        </authorList>
    </citation>
    <scope>IDENTIFICATION</scope>
</reference>
<evidence type="ECO:0000313" key="3">
    <source>
        <dbReference type="Proteomes" id="UP000694701"/>
    </source>
</evidence>
<dbReference type="InterPro" id="IPR003599">
    <property type="entry name" value="Ig_sub"/>
</dbReference>
<dbReference type="SMART" id="SM00409">
    <property type="entry name" value="IG"/>
    <property type="match status" value="2"/>
</dbReference>
<feature type="domain" description="Immunoglobulin" evidence="1">
    <location>
        <begin position="251"/>
        <end position="354"/>
    </location>
</feature>
<dbReference type="SUPFAM" id="SSF48726">
    <property type="entry name" value="Immunoglobulin"/>
    <property type="match status" value="3"/>
</dbReference>
<dbReference type="Ensembl" id="ENSCCRT00020110802.1">
    <property type="protein sequence ID" value="ENSCCRP00020101350.1"/>
    <property type="gene ID" value="ENSCCRG00020046495.1"/>
</dbReference>
<dbReference type="InterPro" id="IPR013106">
    <property type="entry name" value="Ig_V-set"/>
</dbReference>
<evidence type="ECO:0000259" key="1">
    <source>
        <dbReference type="SMART" id="SM00409"/>
    </source>
</evidence>
<organism evidence="2 3">
    <name type="scientific">Cyprinus carpio</name>
    <name type="common">Common carp</name>
    <dbReference type="NCBI Taxonomy" id="7962"/>
    <lineage>
        <taxon>Eukaryota</taxon>
        <taxon>Metazoa</taxon>
        <taxon>Chordata</taxon>
        <taxon>Craniata</taxon>
        <taxon>Vertebrata</taxon>
        <taxon>Euteleostomi</taxon>
        <taxon>Actinopterygii</taxon>
        <taxon>Neopterygii</taxon>
        <taxon>Teleostei</taxon>
        <taxon>Ostariophysi</taxon>
        <taxon>Cypriniformes</taxon>
        <taxon>Cyprinidae</taxon>
        <taxon>Cyprininae</taxon>
        <taxon>Cyprinus</taxon>
    </lineage>
</organism>
<sequence>MFSQKIDLLNNKTSFEIFYIFSICLMFSVMTEKKTLSVKEGNSVTLETGAVEIQRDNEVLWIFGPQNTVIAQIDKNASNISYTDDERFRDKLQLDHQTGDLTISDIRIPISGDYQMKIIGSKVTKMKSFRVIVRVGDSVTLQTGVTALNKDDRILWKFNRLQLNQRTGDLTIRNISRAHSDRIFFLMWMYGSQNTIIAKIDGKTQTVSLYDLDNKTGSLSISDIRTKHSGDYHLKIISDETFLKTFNVIFAGLENKKEGDSVTLHTGVTDSQKHDLIQWTFGPTNPDSLVAEMNIKIHEITLNSDDIYRGRLHLENQTGSLTIRDIRTSDAGVYQLQISNSKETLYKRFNVFVGTCSLIMKWFVCLSLFSCSRSGSVHWLYCAHLSLCPAVSGCSFGCNVLHVKIL</sequence>